<name>A0A8U0HPY9_9EURY</name>
<dbReference type="Proteomes" id="UP000830729">
    <property type="component" value="Chromosome"/>
</dbReference>
<dbReference type="AlphaFoldDB" id="A0A8U0HPY9"/>
<evidence type="ECO:0000313" key="3">
    <source>
        <dbReference type="Proteomes" id="UP000830729"/>
    </source>
</evidence>
<dbReference type="InterPro" id="IPR046622">
    <property type="entry name" value="DUF6735"/>
</dbReference>
<dbReference type="Pfam" id="PF20509">
    <property type="entry name" value="DUF6735"/>
    <property type="match status" value="1"/>
</dbReference>
<feature type="region of interest" description="Disordered" evidence="1">
    <location>
        <begin position="1"/>
        <end position="40"/>
    </location>
</feature>
<dbReference type="KEGG" id="halx:M0R89_09610"/>
<dbReference type="RefSeq" id="WP_248648865.1">
    <property type="nucleotide sequence ID" value="NZ_CP096659.1"/>
</dbReference>
<feature type="compositionally biased region" description="Basic and acidic residues" evidence="1">
    <location>
        <begin position="9"/>
        <end position="32"/>
    </location>
</feature>
<organism evidence="2 3">
    <name type="scientific">Halorussus limi</name>
    <dbReference type="NCBI Taxonomy" id="2938695"/>
    <lineage>
        <taxon>Archaea</taxon>
        <taxon>Methanobacteriati</taxon>
        <taxon>Methanobacteriota</taxon>
        <taxon>Stenosarchaea group</taxon>
        <taxon>Halobacteria</taxon>
        <taxon>Halobacteriales</taxon>
        <taxon>Haladaptataceae</taxon>
        <taxon>Halorussus</taxon>
    </lineage>
</organism>
<dbReference type="EMBL" id="CP096659">
    <property type="protein sequence ID" value="UPV72806.1"/>
    <property type="molecule type" value="Genomic_DNA"/>
</dbReference>
<evidence type="ECO:0000256" key="1">
    <source>
        <dbReference type="SAM" id="MobiDB-lite"/>
    </source>
</evidence>
<keyword evidence="3" id="KW-1185">Reference proteome</keyword>
<reference evidence="2 3" key="1">
    <citation type="submission" date="2022-04" db="EMBL/GenBank/DDBJ databases">
        <title>Diverse halophilic archaea isolated from saline environments.</title>
        <authorList>
            <person name="Cui H.-L."/>
        </authorList>
    </citation>
    <scope>NUCLEOTIDE SEQUENCE [LARGE SCALE GENOMIC DNA]</scope>
    <source>
        <strain evidence="2 3">XZYJT49</strain>
    </source>
</reference>
<proteinExistence type="predicted"/>
<dbReference type="GeneID" id="72185455"/>
<evidence type="ECO:0000313" key="2">
    <source>
        <dbReference type="EMBL" id="UPV72806.1"/>
    </source>
</evidence>
<protein>
    <submittedName>
        <fullName evidence="2">Uncharacterized protein</fullName>
    </submittedName>
</protein>
<sequence length="193" mass="21042">MGHRALLAYRRDDATDRSTDDAGDSAAERGDSADPPDAAYDLHRSHWGGAEFALLDRISADAPYAADTRFAVDPEPIATARSLADAAANHLDFLHHEAFYRVSADYRPTAFHPVWFGLEVDSDTVERSETVGHGALVEAVPEDANYFRGWVRGTKAVVGEMVDRGALGRGAAADYLADRVRSWTDDREVILPG</sequence>
<accession>A0A8U0HPY9</accession>
<gene>
    <name evidence="2" type="ORF">M0R89_09610</name>
</gene>